<keyword evidence="3" id="KW-1185">Reference proteome</keyword>
<evidence type="ECO:0000313" key="2">
    <source>
        <dbReference type="EMBL" id="GBG11723.1"/>
    </source>
</evidence>
<feature type="region of interest" description="Disordered" evidence="1">
    <location>
        <begin position="1"/>
        <end position="22"/>
    </location>
</feature>
<sequence length="81" mass="9431">MVANKHGSRVRQRSEQREARKVLGREQAWRPYAAEVSIGKQASCVAVSKHCTRERQRIERGKAKRVRGYESKHGSRERQRS</sequence>
<feature type="region of interest" description="Disordered" evidence="1">
    <location>
        <begin position="44"/>
        <end position="81"/>
    </location>
</feature>
<name>A0A2R5F4V0_9BACL</name>
<feature type="compositionally biased region" description="Basic and acidic residues" evidence="1">
    <location>
        <begin position="51"/>
        <end position="81"/>
    </location>
</feature>
<reference evidence="2 3" key="1">
    <citation type="submission" date="2017-08" db="EMBL/GenBank/DDBJ databases">
        <title>Substantial Increase in Enzyme Production by Combined Drug-Resistance Mutations in Paenibacillus agaridevorans.</title>
        <authorList>
            <person name="Tanaka Y."/>
            <person name="Funane K."/>
            <person name="Hosaka T."/>
            <person name="Shiwa Y."/>
            <person name="Fujita N."/>
            <person name="Miyazaki T."/>
            <person name="Yoshikawa H."/>
            <person name="Murakami K."/>
            <person name="Kasahara K."/>
            <person name="Inaoka T."/>
            <person name="Hiraga Y."/>
            <person name="Ochi K."/>
        </authorList>
    </citation>
    <scope>NUCLEOTIDE SEQUENCE [LARGE SCALE GENOMIC DNA]</scope>
    <source>
        <strain evidence="2 3">T-3040</strain>
    </source>
</reference>
<evidence type="ECO:0000256" key="1">
    <source>
        <dbReference type="SAM" id="MobiDB-lite"/>
    </source>
</evidence>
<protein>
    <submittedName>
        <fullName evidence="2">Uncharacterized protein</fullName>
    </submittedName>
</protein>
<feature type="compositionally biased region" description="Basic residues" evidence="1">
    <location>
        <begin position="1"/>
        <end position="11"/>
    </location>
</feature>
<dbReference type="AlphaFoldDB" id="A0A2R5F4V0"/>
<feature type="compositionally biased region" description="Basic and acidic residues" evidence="1">
    <location>
        <begin position="12"/>
        <end position="22"/>
    </location>
</feature>
<organism evidence="2 3">
    <name type="scientific">Paenibacillus agaridevorans</name>
    <dbReference type="NCBI Taxonomy" id="171404"/>
    <lineage>
        <taxon>Bacteria</taxon>
        <taxon>Bacillati</taxon>
        <taxon>Bacillota</taxon>
        <taxon>Bacilli</taxon>
        <taxon>Bacillales</taxon>
        <taxon>Paenibacillaceae</taxon>
        <taxon>Paenibacillus</taxon>
    </lineage>
</organism>
<proteinExistence type="predicted"/>
<dbReference type="Proteomes" id="UP000245202">
    <property type="component" value="Unassembled WGS sequence"/>
</dbReference>
<accession>A0A2R5F4V0</accession>
<dbReference type="EMBL" id="BDQX01000430">
    <property type="protein sequence ID" value="GBG11723.1"/>
    <property type="molecule type" value="Genomic_DNA"/>
</dbReference>
<comment type="caution">
    <text evidence="2">The sequence shown here is derived from an EMBL/GenBank/DDBJ whole genome shotgun (WGS) entry which is preliminary data.</text>
</comment>
<evidence type="ECO:0000313" key="3">
    <source>
        <dbReference type="Proteomes" id="UP000245202"/>
    </source>
</evidence>
<gene>
    <name evidence="2" type="ORF">PAT3040_06568</name>
</gene>